<feature type="region of interest" description="Disordered" evidence="1">
    <location>
        <begin position="23"/>
        <end position="135"/>
    </location>
</feature>
<dbReference type="Proteomes" id="UP000887566">
    <property type="component" value="Unplaced"/>
</dbReference>
<accession>A0A914X8C0</accession>
<keyword evidence="2" id="KW-1185">Reference proteome</keyword>
<organism evidence="2 3">
    <name type="scientific">Plectus sambesii</name>
    <dbReference type="NCBI Taxonomy" id="2011161"/>
    <lineage>
        <taxon>Eukaryota</taxon>
        <taxon>Metazoa</taxon>
        <taxon>Ecdysozoa</taxon>
        <taxon>Nematoda</taxon>
        <taxon>Chromadorea</taxon>
        <taxon>Plectida</taxon>
        <taxon>Plectina</taxon>
        <taxon>Plectoidea</taxon>
        <taxon>Plectidae</taxon>
        <taxon>Plectus</taxon>
    </lineage>
</organism>
<reference evidence="3" key="1">
    <citation type="submission" date="2022-11" db="UniProtKB">
        <authorList>
            <consortium name="WormBaseParasite"/>
        </authorList>
    </citation>
    <scope>IDENTIFICATION</scope>
</reference>
<feature type="compositionally biased region" description="Pro residues" evidence="1">
    <location>
        <begin position="52"/>
        <end position="62"/>
    </location>
</feature>
<evidence type="ECO:0000256" key="1">
    <source>
        <dbReference type="SAM" id="MobiDB-lite"/>
    </source>
</evidence>
<evidence type="ECO:0000313" key="3">
    <source>
        <dbReference type="WBParaSite" id="PSAMB.scaffold644size44715.g7719.t1"/>
    </source>
</evidence>
<name>A0A914X8C0_9BILA</name>
<dbReference type="AlphaFoldDB" id="A0A914X8C0"/>
<sequence>MEAFRYGSAPMVPQNFETISLNGSERAVDVPHHHLQPKGLPPRPPSMSRMPRGPPHPPSAPPPRRHAQQPIRPPPPPYPVAAKPNYPAVPLIQPHRPPPPPYPGLSLKERPSSLATDDFVPQETSTPKSERAFSPRFPIEENGIASAIVERDERAEKTASLYENVDELMSLAQNAPDAVSNGEPRSRDSTVWYEYGCV</sequence>
<dbReference type="WBParaSite" id="PSAMB.scaffold644size44715.g7719.t1">
    <property type="protein sequence ID" value="PSAMB.scaffold644size44715.g7719.t1"/>
    <property type="gene ID" value="PSAMB.scaffold644size44715.g7719"/>
</dbReference>
<feature type="compositionally biased region" description="Low complexity" evidence="1">
    <location>
        <begin position="80"/>
        <end position="94"/>
    </location>
</feature>
<proteinExistence type="predicted"/>
<protein>
    <submittedName>
        <fullName evidence="3">Uncharacterized protein</fullName>
    </submittedName>
</protein>
<evidence type="ECO:0000313" key="2">
    <source>
        <dbReference type="Proteomes" id="UP000887566"/>
    </source>
</evidence>